<comment type="pathway">
    <text evidence="3 19">Cofactor biosynthesis; adenosylcobalamin biosynthesis; adenosylcobalamin from cob(II)yrinate a,c-diamide: step 7/7.</text>
</comment>
<comment type="similarity">
    <text evidence="4 19">Belongs to the CobS family.</text>
</comment>
<comment type="catalytic activity">
    <reaction evidence="18 19">
        <text>alpha-ribazole 5'-phosphate + adenosylcob(III)inamide-GDP = adenosylcob(III)alamin 5'-phosphate + GMP + H(+)</text>
        <dbReference type="Rhea" id="RHEA:23560"/>
        <dbReference type="ChEBI" id="CHEBI:15378"/>
        <dbReference type="ChEBI" id="CHEBI:57918"/>
        <dbReference type="ChEBI" id="CHEBI:58115"/>
        <dbReference type="ChEBI" id="CHEBI:60487"/>
        <dbReference type="ChEBI" id="CHEBI:60493"/>
        <dbReference type="EC" id="2.7.8.26"/>
    </reaction>
</comment>
<evidence type="ECO:0000256" key="9">
    <source>
        <dbReference type="ARBA" id="ARBA00022679"/>
    </source>
</evidence>
<keyword evidence="9 19" id="KW-0808">Transferase</keyword>
<evidence type="ECO:0000256" key="5">
    <source>
        <dbReference type="ARBA" id="ARBA00013200"/>
    </source>
</evidence>
<keyword evidence="10 19" id="KW-0812">Transmembrane</keyword>
<dbReference type="EMBL" id="JAULBC010000014">
    <property type="protein sequence ID" value="MEX6691171.1"/>
    <property type="molecule type" value="Genomic_DNA"/>
</dbReference>
<sequence>MPILQRLKSERDIFFTALMFFTRIPVPRNIGHGQNMLQKSSRYFPWIGLLVGGINALAFYLFQFFFPLQLSLLFTMIVSILTTGAFHEDGFADVCDAFGGGWTKEKILTIMKDSRLGTYGVIGLIAILSSKFILLETLASHQSLTVFLLIIVAAHSSSRLAAVTLLQQYSYVTDTDQSKSKPVADRKLNTLELCIAFAGGLLPFCFLPPVYLLPLVLVIIARLYLGNYFYKWIGGQTGDCAGATQQVCEIAFYTGIIVLWKFI</sequence>
<comment type="function">
    <text evidence="14 19">Joins adenosylcobinamide-GDP and alpha-ribazole to generate adenosylcobalamin (Ado-cobalamin). Also synthesizes adenosylcobalamin 5'-phosphate from adenosylcobinamide-GDP and alpha-ribazole 5'-phosphate.</text>
</comment>
<comment type="cofactor">
    <cofactor evidence="1 19">
        <name>Mg(2+)</name>
        <dbReference type="ChEBI" id="CHEBI:18420"/>
    </cofactor>
</comment>
<dbReference type="NCBIfam" id="NF001277">
    <property type="entry name" value="PRK00235.1-3"/>
    <property type="match status" value="1"/>
</dbReference>
<dbReference type="GO" id="GO:0051073">
    <property type="term" value="F:adenosylcobinamide-GDP ribazoletransferase activity"/>
    <property type="evidence" value="ECO:0007669"/>
    <property type="project" value="UniProtKB-EC"/>
</dbReference>
<organism evidence="20 21">
    <name type="scientific">Danxiaibacter flavus</name>
    <dbReference type="NCBI Taxonomy" id="3049108"/>
    <lineage>
        <taxon>Bacteria</taxon>
        <taxon>Pseudomonadati</taxon>
        <taxon>Bacteroidota</taxon>
        <taxon>Chitinophagia</taxon>
        <taxon>Chitinophagales</taxon>
        <taxon>Chitinophagaceae</taxon>
        <taxon>Danxiaibacter</taxon>
    </lineage>
</organism>
<dbReference type="Pfam" id="PF02654">
    <property type="entry name" value="CobS"/>
    <property type="match status" value="1"/>
</dbReference>
<dbReference type="Proteomes" id="UP001560573">
    <property type="component" value="Unassembled WGS sequence"/>
</dbReference>
<evidence type="ECO:0000256" key="17">
    <source>
        <dbReference type="ARBA" id="ARBA00048623"/>
    </source>
</evidence>
<keyword evidence="13 19" id="KW-0472">Membrane</keyword>
<dbReference type="NCBIfam" id="TIGR00317">
    <property type="entry name" value="cobS"/>
    <property type="match status" value="1"/>
</dbReference>
<feature type="transmembrane region" description="Helical" evidence="19">
    <location>
        <begin position="116"/>
        <end position="134"/>
    </location>
</feature>
<evidence type="ECO:0000256" key="12">
    <source>
        <dbReference type="ARBA" id="ARBA00022989"/>
    </source>
</evidence>
<evidence type="ECO:0000256" key="10">
    <source>
        <dbReference type="ARBA" id="ARBA00022692"/>
    </source>
</evidence>
<feature type="transmembrane region" description="Helical" evidence="19">
    <location>
        <begin position="210"/>
        <end position="230"/>
    </location>
</feature>
<comment type="caution">
    <text evidence="20">The sequence shown here is derived from an EMBL/GenBank/DDBJ whole genome shotgun (WGS) entry which is preliminary data.</text>
</comment>
<dbReference type="PANTHER" id="PTHR34148">
    <property type="entry name" value="ADENOSYLCOBINAMIDE-GDP RIBAZOLETRANSFERASE"/>
    <property type="match status" value="1"/>
</dbReference>
<evidence type="ECO:0000256" key="15">
    <source>
        <dbReference type="ARBA" id="ARBA00032605"/>
    </source>
</evidence>
<dbReference type="EC" id="2.7.8.26" evidence="5 19"/>
<dbReference type="InterPro" id="IPR003805">
    <property type="entry name" value="CobS"/>
</dbReference>
<evidence type="ECO:0000256" key="19">
    <source>
        <dbReference type="HAMAP-Rule" id="MF_00719"/>
    </source>
</evidence>
<reference evidence="20 21" key="1">
    <citation type="submission" date="2023-07" db="EMBL/GenBank/DDBJ databases">
        <authorList>
            <person name="Lian W.-H."/>
        </authorList>
    </citation>
    <scope>NUCLEOTIDE SEQUENCE [LARGE SCALE GENOMIC DNA]</scope>
    <source>
        <strain evidence="20 21">SYSU DXS3180</strain>
    </source>
</reference>
<keyword evidence="12 19" id="KW-1133">Transmembrane helix</keyword>
<name>A0ABV3ZPJ8_9BACT</name>
<evidence type="ECO:0000256" key="18">
    <source>
        <dbReference type="ARBA" id="ARBA00049504"/>
    </source>
</evidence>
<comment type="subcellular location">
    <subcellularLocation>
        <location evidence="2 19">Cell membrane</location>
        <topology evidence="2 19">Multi-pass membrane protein</topology>
    </subcellularLocation>
</comment>
<evidence type="ECO:0000256" key="16">
    <source>
        <dbReference type="ARBA" id="ARBA00032853"/>
    </source>
</evidence>
<evidence type="ECO:0000256" key="7">
    <source>
        <dbReference type="ARBA" id="ARBA00022475"/>
    </source>
</evidence>
<evidence type="ECO:0000256" key="8">
    <source>
        <dbReference type="ARBA" id="ARBA00022573"/>
    </source>
</evidence>
<keyword evidence="11 19" id="KW-0460">Magnesium</keyword>
<proteinExistence type="inferred from homology"/>
<evidence type="ECO:0000256" key="4">
    <source>
        <dbReference type="ARBA" id="ARBA00010561"/>
    </source>
</evidence>
<evidence type="ECO:0000313" key="21">
    <source>
        <dbReference type="Proteomes" id="UP001560573"/>
    </source>
</evidence>
<feature type="transmembrane region" description="Helical" evidence="19">
    <location>
        <begin position="43"/>
        <end position="62"/>
    </location>
</feature>
<evidence type="ECO:0000256" key="3">
    <source>
        <dbReference type="ARBA" id="ARBA00004663"/>
    </source>
</evidence>
<keyword evidence="8 19" id="KW-0169">Cobalamin biosynthesis</keyword>
<evidence type="ECO:0000256" key="13">
    <source>
        <dbReference type="ARBA" id="ARBA00023136"/>
    </source>
</evidence>
<gene>
    <name evidence="19" type="primary">cobS</name>
    <name evidence="20" type="ORF">QTN47_26920</name>
</gene>
<comment type="catalytic activity">
    <reaction evidence="17 19">
        <text>alpha-ribazole + adenosylcob(III)inamide-GDP = adenosylcob(III)alamin + GMP + H(+)</text>
        <dbReference type="Rhea" id="RHEA:16049"/>
        <dbReference type="ChEBI" id="CHEBI:10329"/>
        <dbReference type="ChEBI" id="CHEBI:15378"/>
        <dbReference type="ChEBI" id="CHEBI:18408"/>
        <dbReference type="ChEBI" id="CHEBI:58115"/>
        <dbReference type="ChEBI" id="CHEBI:60487"/>
        <dbReference type="EC" id="2.7.8.26"/>
    </reaction>
</comment>
<evidence type="ECO:0000256" key="14">
    <source>
        <dbReference type="ARBA" id="ARBA00025228"/>
    </source>
</evidence>
<evidence type="ECO:0000256" key="11">
    <source>
        <dbReference type="ARBA" id="ARBA00022842"/>
    </source>
</evidence>
<evidence type="ECO:0000256" key="6">
    <source>
        <dbReference type="ARBA" id="ARBA00015850"/>
    </source>
</evidence>
<evidence type="ECO:0000256" key="2">
    <source>
        <dbReference type="ARBA" id="ARBA00004651"/>
    </source>
</evidence>
<dbReference type="HAMAP" id="MF_00719">
    <property type="entry name" value="CobS"/>
    <property type="match status" value="1"/>
</dbReference>
<dbReference type="RefSeq" id="WP_369332587.1">
    <property type="nucleotide sequence ID" value="NZ_JAULBC010000014.1"/>
</dbReference>
<dbReference type="PANTHER" id="PTHR34148:SF1">
    <property type="entry name" value="ADENOSYLCOBINAMIDE-GDP RIBAZOLETRANSFERASE"/>
    <property type="match status" value="1"/>
</dbReference>
<keyword evidence="21" id="KW-1185">Reference proteome</keyword>
<protein>
    <recommendedName>
        <fullName evidence="6 19">Adenosylcobinamide-GDP ribazoletransferase</fullName>
        <ecNumber evidence="5 19">2.7.8.26</ecNumber>
    </recommendedName>
    <alternativeName>
        <fullName evidence="16 19">Cobalamin synthase</fullName>
    </alternativeName>
    <alternativeName>
        <fullName evidence="15 19">Cobalamin-5'-phosphate synthase</fullName>
    </alternativeName>
</protein>
<keyword evidence="7 19" id="KW-1003">Cell membrane</keyword>
<evidence type="ECO:0000313" key="20">
    <source>
        <dbReference type="EMBL" id="MEX6691171.1"/>
    </source>
</evidence>
<accession>A0ABV3ZPJ8</accession>
<feature type="transmembrane region" description="Helical" evidence="19">
    <location>
        <begin position="146"/>
        <end position="166"/>
    </location>
</feature>
<evidence type="ECO:0000256" key="1">
    <source>
        <dbReference type="ARBA" id="ARBA00001946"/>
    </source>
</evidence>